<evidence type="ECO:0000313" key="1">
    <source>
        <dbReference type="EMBL" id="CQR59978.1"/>
    </source>
</evidence>
<dbReference type="AlphaFoldDB" id="A0A0F7VNR0"/>
<dbReference type="EMBL" id="LN831790">
    <property type="protein sequence ID" value="CQR59978.1"/>
    <property type="molecule type" value="Genomic_DNA"/>
</dbReference>
<proteinExistence type="predicted"/>
<name>A0A0F7VNR0_STRLW</name>
<accession>A0A0F7VNR0</accession>
<organism evidence="1 2">
    <name type="scientific">Streptomyces leeuwenhoekii</name>
    <dbReference type="NCBI Taxonomy" id="1437453"/>
    <lineage>
        <taxon>Bacteria</taxon>
        <taxon>Bacillati</taxon>
        <taxon>Actinomycetota</taxon>
        <taxon>Actinomycetes</taxon>
        <taxon>Kitasatosporales</taxon>
        <taxon>Streptomycetaceae</taxon>
        <taxon>Streptomyces</taxon>
    </lineage>
</organism>
<dbReference type="Gene3D" id="3.30.565.10">
    <property type="entry name" value="Histidine kinase-like ATPase, C-terminal domain"/>
    <property type="match status" value="1"/>
</dbReference>
<dbReference type="InterPro" id="IPR036890">
    <property type="entry name" value="HATPase_C_sf"/>
</dbReference>
<gene>
    <name evidence="1" type="primary">sle_05160</name>
</gene>
<dbReference type="RefSeq" id="WP_029384805.1">
    <property type="nucleotide sequence ID" value="NZ_AZSD01000241.1"/>
</dbReference>
<reference evidence="1 2" key="1">
    <citation type="submission" date="2015-02" db="EMBL/GenBank/DDBJ databases">
        <authorList>
            <person name="Gomez-Escribano P.J."/>
        </authorList>
    </citation>
    <scope>NUCLEOTIDE SEQUENCE [LARGE SCALE GENOMIC DNA]</scope>
    <source>
        <strain evidence="2">C34 (DSM 42122 / NRRL B-24963)</strain>
    </source>
</reference>
<sequence length="147" mass="15099">MPDVLCLVESAGVPGSLYGLREGYPVTGHSPVADAHRDGRPVRLGPGDVAGRAESRRAPCGEFSLEALPVRRDGGGCLLSVTEDPGGFGPDARACLERIAEAVKPTGIGWEATGGRGVLLVEAVSAAWGTLPAGGGKQVWCEIPLSR</sequence>
<dbReference type="KEGG" id="sle:sle_05160"/>
<protein>
    <submittedName>
        <fullName evidence="1">Regulatory Protein</fullName>
    </submittedName>
</protein>
<evidence type="ECO:0000313" key="2">
    <source>
        <dbReference type="Proteomes" id="UP000035016"/>
    </source>
</evidence>
<dbReference type="Proteomes" id="UP000035016">
    <property type="component" value="Chromosome Chromosome"/>
</dbReference>